<protein>
    <submittedName>
        <fullName evidence="12">Odorant receptor 63a-like</fullName>
    </submittedName>
</protein>
<organism evidence="11 12">
    <name type="scientific">Dinoponera quadriceps</name>
    <name type="common">South American ant</name>
    <dbReference type="NCBI Taxonomy" id="609295"/>
    <lineage>
        <taxon>Eukaryota</taxon>
        <taxon>Metazoa</taxon>
        <taxon>Ecdysozoa</taxon>
        <taxon>Arthropoda</taxon>
        <taxon>Hexapoda</taxon>
        <taxon>Insecta</taxon>
        <taxon>Pterygota</taxon>
        <taxon>Neoptera</taxon>
        <taxon>Endopterygota</taxon>
        <taxon>Hymenoptera</taxon>
        <taxon>Apocrita</taxon>
        <taxon>Aculeata</taxon>
        <taxon>Formicoidea</taxon>
        <taxon>Formicidae</taxon>
        <taxon>Ponerinae</taxon>
        <taxon>Ponerini</taxon>
        <taxon>Dinoponera</taxon>
    </lineage>
</organism>
<feature type="signal peptide" evidence="10">
    <location>
        <begin position="1"/>
        <end position="17"/>
    </location>
</feature>
<dbReference type="Pfam" id="PF02949">
    <property type="entry name" value="7tm_6"/>
    <property type="match status" value="1"/>
</dbReference>
<dbReference type="KEGG" id="dqu:106747607"/>
<dbReference type="GO" id="GO:0007165">
    <property type="term" value="P:signal transduction"/>
    <property type="evidence" value="ECO:0007669"/>
    <property type="project" value="UniProtKB-KW"/>
</dbReference>
<proteinExistence type="predicted"/>
<evidence type="ECO:0000256" key="8">
    <source>
        <dbReference type="ARBA" id="ARBA00023170"/>
    </source>
</evidence>
<evidence type="ECO:0000256" key="9">
    <source>
        <dbReference type="ARBA" id="ARBA00023224"/>
    </source>
</evidence>
<evidence type="ECO:0000313" key="11">
    <source>
        <dbReference type="Proteomes" id="UP000515204"/>
    </source>
</evidence>
<accession>A0A6P3XQX5</accession>
<keyword evidence="6" id="KW-1133">Transmembrane helix</keyword>
<keyword evidence="7" id="KW-0472">Membrane</keyword>
<feature type="chain" id="PRO_5027655895" evidence="10">
    <location>
        <begin position="18"/>
        <end position="92"/>
    </location>
</feature>
<keyword evidence="9" id="KW-0807">Transducer</keyword>
<evidence type="ECO:0000256" key="5">
    <source>
        <dbReference type="ARBA" id="ARBA00022725"/>
    </source>
</evidence>
<keyword evidence="5" id="KW-0552">Olfaction</keyword>
<dbReference type="PANTHER" id="PTHR21137:SF35">
    <property type="entry name" value="ODORANT RECEPTOR 19A-RELATED"/>
    <property type="match status" value="1"/>
</dbReference>
<evidence type="ECO:0000256" key="1">
    <source>
        <dbReference type="ARBA" id="ARBA00004651"/>
    </source>
</evidence>
<keyword evidence="2" id="KW-1003">Cell membrane</keyword>
<keyword evidence="3" id="KW-0716">Sensory transduction</keyword>
<evidence type="ECO:0000256" key="7">
    <source>
        <dbReference type="ARBA" id="ARBA00023136"/>
    </source>
</evidence>
<evidence type="ECO:0000313" key="12">
    <source>
        <dbReference type="RefSeq" id="XP_014480776.1"/>
    </source>
</evidence>
<dbReference type="GO" id="GO:0005886">
    <property type="term" value="C:plasma membrane"/>
    <property type="evidence" value="ECO:0007669"/>
    <property type="project" value="UniProtKB-SubCell"/>
</dbReference>
<evidence type="ECO:0000256" key="3">
    <source>
        <dbReference type="ARBA" id="ARBA00022606"/>
    </source>
</evidence>
<evidence type="ECO:0000256" key="10">
    <source>
        <dbReference type="SAM" id="SignalP"/>
    </source>
</evidence>
<keyword evidence="8" id="KW-0675">Receptor</keyword>
<dbReference type="PANTHER" id="PTHR21137">
    <property type="entry name" value="ODORANT RECEPTOR"/>
    <property type="match status" value="1"/>
</dbReference>
<reference evidence="12" key="1">
    <citation type="submission" date="2025-08" db="UniProtKB">
        <authorList>
            <consortium name="RefSeq"/>
        </authorList>
    </citation>
    <scope>IDENTIFICATION</scope>
</reference>
<dbReference type="GO" id="GO:0004984">
    <property type="term" value="F:olfactory receptor activity"/>
    <property type="evidence" value="ECO:0007669"/>
    <property type="project" value="InterPro"/>
</dbReference>
<name>A0A6P3XQX5_DINQU</name>
<evidence type="ECO:0000256" key="2">
    <source>
        <dbReference type="ARBA" id="ARBA00022475"/>
    </source>
</evidence>
<comment type="subcellular location">
    <subcellularLocation>
        <location evidence="1">Cell membrane</location>
        <topology evidence="1">Multi-pass membrane protein</topology>
    </subcellularLocation>
</comment>
<dbReference type="GeneID" id="106747607"/>
<evidence type="ECO:0000256" key="4">
    <source>
        <dbReference type="ARBA" id="ARBA00022692"/>
    </source>
</evidence>
<dbReference type="RefSeq" id="XP_014480776.1">
    <property type="nucleotide sequence ID" value="XM_014625290.1"/>
</dbReference>
<keyword evidence="4" id="KW-0812">Transmembrane</keyword>
<dbReference type="GO" id="GO:0005549">
    <property type="term" value="F:odorant binding"/>
    <property type="evidence" value="ECO:0007669"/>
    <property type="project" value="InterPro"/>
</dbReference>
<dbReference type="Proteomes" id="UP000515204">
    <property type="component" value="Unplaced"/>
</dbReference>
<evidence type="ECO:0000256" key="6">
    <source>
        <dbReference type="ARBA" id="ARBA00022989"/>
    </source>
</evidence>
<sequence>MVICTGLIHMCVYCAVGELLVVRYEEIYNAVYECEWHTLKSQEAKNLILLMVRTNKPLYITAGKILPMTISTFCSILKTSGGYISVLLANRN</sequence>
<keyword evidence="11" id="KW-1185">Reference proteome</keyword>
<dbReference type="InterPro" id="IPR004117">
    <property type="entry name" value="7tm6_olfct_rcpt"/>
</dbReference>
<dbReference type="AlphaFoldDB" id="A0A6P3XQX5"/>
<keyword evidence="10" id="KW-0732">Signal</keyword>
<dbReference type="OrthoDB" id="8196465at2759"/>
<gene>
    <name evidence="12" type="primary">LOC106747607</name>
</gene>